<dbReference type="OrthoDB" id="2592092at2759"/>
<feature type="compositionally biased region" description="Basic and acidic residues" evidence="6">
    <location>
        <begin position="184"/>
        <end position="195"/>
    </location>
</feature>
<sequence>MPEALATTKRKFHKLLDSLSSASQSSTSPHRETTENISPRSTKTPSIRPPSIPPPSAFRASKRFRPSTSTRSSNSAFSSLRSRLDNNASSASLPRKLPANSNLSRSVNDALDSKTPPNFSPWSQESFLARLKTFSRVSHWHPKPEQLSEVEWAKRGWVCVDVNTVGCRGGCEKRVVVKVEGRGDDDDARVGRAEGEGAGDDDATDDNEGFEQGLADRYKALMIDGHAESCLWRKTGSKDDIYRLPLVRPSVWQPGLRERFQSLLFISKSISKVTFKGLVFQPPTSLPPERILQHLPTGTLGIAPVATLEDQIKAFSIALHGWSGNNDSGNELLHCGACFQRIGLWMYQPDYRRPGSSATAEGGEGEDDPVFVDLVELHREHCPWRNASSQRATGTLEGLNACEVLLRVTSTYAKEQIRKSNDARGLSLSQESDISLAQCPPVAAGDLEEAPSPDKEEVARLDKERESRLRKLKKVFTIKRKTTTEV</sequence>
<dbReference type="EMBL" id="MU003832">
    <property type="protein sequence ID" value="KAF2718000.1"/>
    <property type="molecule type" value="Genomic_DNA"/>
</dbReference>
<organism evidence="9 10">
    <name type="scientific">Polychaeton citri CBS 116435</name>
    <dbReference type="NCBI Taxonomy" id="1314669"/>
    <lineage>
        <taxon>Eukaryota</taxon>
        <taxon>Fungi</taxon>
        <taxon>Dikarya</taxon>
        <taxon>Ascomycota</taxon>
        <taxon>Pezizomycotina</taxon>
        <taxon>Dothideomycetes</taxon>
        <taxon>Dothideomycetidae</taxon>
        <taxon>Capnodiales</taxon>
        <taxon>Capnodiaceae</taxon>
        <taxon>Polychaeton</taxon>
    </lineage>
</organism>
<evidence type="ECO:0000313" key="9">
    <source>
        <dbReference type="EMBL" id="KAF2718000.1"/>
    </source>
</evidence>
<dbReference type="GO" id="GO:0008270">
    <property type="term" value="F:zinc ion binding"/>
    <property type="evidence" value="ECO:0007669"/>
    <property type="project" value="UniProtKB-KW"/>
</dbReference>
<feature type="region of interest" description="Disordered" evidence="6">
    <location>
        <begin position="443"/>
        <end position="464"/>
    </location>
</feature>
<dbReference type="InterPro" id="IPR012935">
    <property type="entry name" value="NuBaID_N"/>
</dbReference>
<feature type="domain" description="NuBaID C-terminal" evidence="8">
    <location>
        <begin position="314"/>
        <end position="396"/>
    </location>
</feature>
<evidence type="ECO:0000256" key="4">
    <source>
        <dbReference type="ARBA" id="ARBA00022833"/>
    </source>
</evidence>
<keyword evidence="3" id="KW-0863">Zinc-finger</keyword>
<comment type="caution">
    <text evidence="9">The sequence shown here is derived from an EMBL/GenBank/DDBJ whole genome shotgun (WGS) entry which is preliminary data.</text>
</comment>
<feature type="compositionally biased region" description="Acidic residues" evidence="6">
    <location>
        <begin position="197"/>
        <end position="209"/>
    </location>
</feature>
<evidence type="ECO:0000256" key="6">
    <source>
        <dbReference type="SAM" id="MobiDB-lite"/>
    </source>
</evidence>
<evidence type="ECO:0000259" key="7">
    <source>
        <dbReference type="Pfam" id="PF07967"/>
    </source>
</evidence>
<keyword evidence="2" id="KW-0479">Metal-binding</keyword>
<evidence type="ECO:0000256" key="1">
    <source>
        <dbReference type="ARBA" id="ARBA00004123"/>
    </source>
</evidence>
<accession>A0A9P4Q1Y8</accession>
<proteinExistence type="predicted"/>
<feature type="compositionally biased region" description="Basic and acidic residues" evidence="6">
    <location>
        <begin position="452"/>
        <end position="464"/>
    </location>
</feature>
<keyword evidence="5" id="KW-0539">Nucleus</keyword>
<comment type="subcellular location">
    <subcellularLocation>
        <location evidence="1">Nucleus</location>
    </subcellularLocation>
</comment>
<dbReference type="GO" id="GO:0005634">
    <property type="term" value="C:nucleus"/>
    <property type="evidence" value="ECO:0007669"/>
    <property type="project" value="UniProtKB-SubCell"/>
</dbReference>
<dbReference type="Proteomes" id="UP000799441">
    <property type="component" value="Unassembled WGS sequence"/>
</dbReference>
<feature type="region of interest" description="Disordered" evidence="6">
    <location>
        <begin position="184"/>
        <end position="209"/>
    </location>
</feature>
<reference evidence="9" key="1">
    <citation type="journal article" date="2020" name="Stud. Mycol.">
        <title>101 Dothideomycetes genomes: a test case for predicting lifestyles and emergence of pathogens.</title>
        <authorList>
            <person name="Haridas S."/>
            <person name="Albert R."/>
            <person name="Binder M."/>
            <person name="Bloem J."/>
            <person name="Labutti K."/>
            <person name="Salamov A."/>
            <person name="Andreopoulos B."/>
            <person name="Baker S."/>
            <person name="Barry K."/>
            <person name="Bills G."/>
            <person name="Bluhm B."/>
            <person name="Cannon C."/>
            <person name="Castanera R."/>
            <person name="Culley D."/>
            <person name="Daum C."/>
            <person name="Ezra D."/>
            <person name="Gonzalez J."/>
            <person name="Henrissat B."/>
            <person name="Kuo A."/>
            <person name="Liang C."/>
            <person name="Lipzen A."/>
            <person name="Lutzoni F."/>
            <person name="Magnuson J."/>
            <person name="Mondo S."/>
            <person name="Nolan M."/>
            <person name="Ohm R."/>
            <person name="Pangilinan J."/>
            <person name="Park H.-J."/>
            <person name="Ramirez L."/>
            <person name="Alfaro M."/>
            <person name="Sun H."/>
            <person name="Tritt A."/>
            <person name="Yoshinaga Y."/>
            <person name="Zwiers L.-H."/>
            <person name="Turgeon B."/>
            <person name="Goodwin S."/>
            <person name="Spatafora J."/>
            <person name="Crous P."/>
            <person name="Grigoriev I."/>
        </authorList>
    </citation>
    <scope>NUCLEOTIDE SEQUENCE</scope>
    <source>
        <strain evidence="9">CBS 116435</strain>
    </source>
</reference>
<feature type="compositionally biased region" description="Low complexity" evidence="6">
    <location>
        <begin position="17"/>
        <end position="28"/>
    </location>
</feature>
<dbReference type="PANTHER" id="PTHR15835">
    <property type="entry name" value="NUCLEAR-INTERACTING PARTNER OF ALK"/>
    <property type="match status" value="1"/>
</dbReference>
<evidence type="ECO:0000313" key="10">
    <source>
        <dbReference type="Proteomes" id="UP000799441"/>
    </source>
</evidence>
<keyword evidence="4" id="KW-0862">Zinc</keyword>
<evidence type="ECO:0000256" key="2">
    <source>
        <dbReference type="ARBA" id="ARBA00022723"/>
    </source>
</evidence>
<feature type="region of interest" description="Disordered" evidence="6">
    <location>
        <begin position="1"/>
        <end position="122"/>
    </location>
</feature>
<dbReference type="Pfam" id="PF08600">
    <property type="entry name" value="NuBaID_C"/>
    <property type="match status" value="1"/>
</dbReference>
<feature type="compositionally biased region" description="Low complexity" evidence="6">
    <location>
        <begin position="66"/>
        <end position="81"/>
    </location>
</feature>
<keyword evidence="10" id="KW-1185">Reference proteome</keyword>
<feature type="domain" description="C3HC-type" evidence="7">
    <location>
        <begin position="121"/>
        <end position="266"/>
    </location>
</feature>
<feature type="compositionally biased region" description="Pro residues" evidence="6">
    <location>
        <begin position="47"/>
        <end position="56"/>
    </location>
</feature>
<dbReference type="AlphaFoldDB" id="A0A9P4Q1Y8"/>
<gene>
    <name evidence="9" type="ORF">K431DRAFT_288046</name>
</gene>
<protein>
    <submittedName>
        <fullName evidence="9">Zf-C3HC-domain-containing protein</fullName>
    </submittedName>
</protein>
<evidence type="ECO:0000256" key="5">
    <source>
        <dbReference type="ARBA" id="ARBA00023242"/>
    </source>
</evidence>
<dbReference type="InterPro" id="IPR013909">
    <property type="entry name" value="NuBaID_C"/>
</dbReference>
<dbReference type="PANTHER" id="PTHR15835:SF6">
    <property type="entry name" value="ZINC FINGER C3HC-TYPE PROTEIN 1"/>
    <property type="match status" value="1"/>
</dbReference>
<name>A0A9P4Q1Y8_9PEZI</name>
<evidence type="ECO:0000256" key="3">
    <source>
        <dbReference type="ARBA" id="ARBA00022771"/>
    </source>
</evidence>
<evidence type="ECO:0000259" key="8">
    <source>
        <dbReference type="Pfam" id="PF08600"/>
    </source>
</evidence>
<dbReference type="Pfam" id="PF07967">
    <property type="entry name" value="zf-C3HC"/>
    <property type="match status" value="1"/>
</dbReference>